<dbReference type="Proteomes" id="UP000241404">
    <property type="component" value="Unassembled WGS sequence"/>
</dbReference>
<organism evidence="1 2">
    <name type="scientific">Photobacterium damselae</name>
    <dbReference type="NCBI Taxonomy" id="38293"/>
    <lineage>
        <taxon>Bacteria</taxon>
        <taxon>Pseudomonadati</taxon>
        <taxon>Pseudomonadota</taxon>
        <taxon>Gammaproteobacteria</taxon>
        <taxon>Vibrionales</taxon>
        <taxon>Vibrionaceae</taxon>
        <taxon>Photobacterium</taxon>
    </lineage>
</organism>
<reference evidence="1 2" key="1">
    <citation type="submission" date="2018-03" db="EMBL/GenBank/DDBJ databases">
        <title>Whole genome sequencing of Histamine producing bacteria.</title>
        <authorList>
            <person name="Butler K."/>
        </authorList>
    </citation>
    <scope>NUCLEOTIDE SEQUENCE [LARGE SCALE GENOMIC DNA]</scope>
    <source>
        <strain evidence="1 2">BT-6</strain>
    </source>
</reference>
<dbReference type="AlphaFoldDB" id="A0ABD6X7J4"/>
<protein>
    <recommendedName>
        <fullName evidence="3">Secreted protein</fullName>
    </recommendedName>
</protein>
<evidence type="ECO:0000313" key="1">
    <source>
        <dbReference type="EMBL" id="PSU18665.1"/>
    </source>
</evidence>
<accession>A0ABD6X7J4</accession>
<evidence type="ECO:0008006" key="3">
    <source>
        <dbReference type="Google" id="ProtNLM"/>
    </source>
</evidence>
<comment type="caution">
    <text evidence="1">The sequence shown here is derived from an EMBL/GenBank/DDBJ whole genome shotgun (WGS) entry which is preliminary data.</text>
</comment>
<dbReference type="EMBL" id="PYMM01000001">
    <property type="protein sequence ID" value="PSU18665.1"/>
    <property type="molecule type" value="Genomic_DNA"/>
</dbReference>
<sequence>MGLGFRIIIPSIGILSYSLAKDIVTAAHLSKTCIYLHHNEQALFFISEPLRILVFYTKVTSRCRIQSVVTDSRSRQTMQGNIFKLSV</sequence>
<name>A0ABD6X7J4_PHODM</name>
<gene>
    <name evidence="1" type="ORF">CTM90_01380</name>
</gene>
<evidence type="ECO:0000313" key="2">
    <source>
        <dbReference type="Proteomes" id="UP000241404"/>
    </source>
</evidence>
<proteinExistence type="predicted"/>